<keyword evidence="7" id="KW-0472">Membrane</keyword>
<keyword evidence="11" id="KW-1185">Reference proteome</keyword>
<name>A0A225WDI9_9STRA</name>
<feature type="domain" description="Glycosyl hydrolase family 31 C-terminal" evidence="9">
    <location>
        <begin position="712"/>
        <end position="803"/>
    </location>
</feature>
<dbReference type="Gene3D" id="2.60.40.1760">
    <property type="entry name" value="glycosyl hydrolase (family 31)"/>
    <property type="match status" value="1"/>
</dbReference>
<evidence type="ECO:0000256" key="4">
    <source>
        <dbReference type="ARBA" id="ARBA00023295"/>
    </source>
</evidence>
<evidence type="ECO:0000256" key="1">
    <source>
        <dbReference type="ARBA" id="ARBA00007806"/>
    </source>
</evidence>
<comment type="caution">
    <text evidence="10">The sequence shown here is derived from an EMBL/GenBank/DDBJ whole genome shotgun (WGS) entry which is preliminary data.</text>
</comment>
<dbReference type="PROSITE" id="PS00129">
    <property type="entry name" value="GLYCOSYL_HYDROL_F31_1"/>
    <property type="match status" value="1"/>
</dbReference>
<evidence type="ECO:0000259" key="8">
    <source>
        <dbReference type="Pfam" id="PF01055"/>
    </source>
</evidence>
<keyword evidence="7" id="KW-1133">Transmembrane helix</keyword>
<reference evidence="11" key="1">
    <citation type="submission" date="2017-03" db="EMBL/GenBank/DDBJ databases">
        <title>Phytopthora megakarya and P. palmivora, two closely related causual agents of cacao black pod achieved similar genome size and gene model numbers by different mechanisms.</title>
        <authorList>
            <person name="Ali S."/>
            <person name="Shao J."/>
            <person name="Larry D.J."/>
            <person name="Kronmiller B."/>
            <person name="Shen D."/>
            <person name="Strem M.D."/>
            <person name="Melnick R.L."/>
            <person name="Guiltinan M.J."/>
            <person name="Tyler B.M."/>
            <person name="Meinhardt L.W."/>
            <person name="Bailey B.A."/>
        </authorList>
    </citation>
    <scope>NUCLEOTIDE SEQUENCE [LARGE SCALE GENOMIC DNA]</scope>
    <source>
        <strain evidence="11">zdho120</strain>
    </source>
</reference>
<dbReference type="PANTHER" id="PTHR22762">
    <property type="entry name" value="ALPHA-GLUCOSIDASE"/>
    <property type="match status" value="1"/>
</dbReference>
<dbReference type="InterPro" id="IPR013780">
    <property type="entry name" value="Glyco_hydro_b"/>
</dbReference>
<evidence type="ECO:0000256" key="7">
    <source>
        <dbReference type="SAM" id="Phobius"/>
    </source>
</evidence>
<dbReference type="InterPro" id="IPR011013">
    <property type="entry name" value="Gal_mutarotase_sf_dom"/>
</dbReference>
<accession>A0A225WDI9</accession>
<dbReference type="PANTHER" id="PTHR22762:SF133">
    <property type="entry name" value="P-TYPE DOMAIN-CONTAINING PROTEIN"/>
    <property type="match status" value="1"/>
</dbReference>
<dbReference type="GO" id="GO:0004553">
    <property type="term" value="F:hydrolase activity, hydrolyzing O-glycosyl compounds"/>
    <property type="evidence" value="ECO:0007669"/>
    <property type="project" value="InterPro"/>
</dbReference>
<keyword evidence="4 5" id="KW-0326">Glycosidase</keyword>
<proteinExistence type="inferred from homology"/>
<dbReference type="InterPro" id="IPR030458">
    <property type="entry name" value="Glyco_hydro_31_AS"/>
</dbReference>
<dbReference type="CDD" id="cd14752">
    <property type="entry name" value="GH31_N"/>
    <property type="match status" value="1"/>
</dbReference>
<organism evidence="10 11">
    <name type="scientific">Phytophthora megakarya</name>
    <dbReference type="NCBI Taxonomy" id="4795"/>
    <lineage>
        <taxon>Eukaryota</taxon>
        <taxon>Sar</taxon>
        <taxon>Stramenopiles</taxon>
        <taxon>Oomycota</taxon>
        <taxon>Peronosporomycetes</taxon>
        <taxon>Peronosporales</taxon>
        <taxon>Peronosporaceae</taxon>
        <taxon>Phytophthora</taxon>
    </lineage>
</organism>
<dbReference type="Pfam" id="PF21365">
    <property type="entry name" value="Glyco_hydro_31_3rd"/>
    <property type="match status" value="1"/>
</dbReference>
<evidence type="ECO:0000256" key="3">
    <source>
        <dbReference type="ARBA" id="ARBA00023180"/>
    </source>
</evidence>
<keyword evidence="2 5" id="KW-0378">Hydrolase</keyword>
<dbReference type="Gene3D" id="2.60.40.1180">
    <property type="entry name" value="Golgi alpha-mannosidase II"/>
    <property type="match status" value="2"/>
</dbReference>
<dbReference type="InterPro" id="IPR048395">
    <property type="entry name" value="Glyco_hydro_31_C"/>
</dbReference>
<feature type="transmembrane region" description="Helical" evidence="7">
    <location>
        <begin position="999"/>
        <end position="1023"/>
    </location>
</feature>
<dbReference type="STRING" id="4795.A0A225WDI9"/>
<sequence length="1033" mass="114683">MVLKDPDVCESVGCCFDDGECFQPWSEGYELLTLDETSNGWSGTLALRHGKRGPFGNDSPLLELRVVRETSSQVRIRITDPAFTRYEVPDLPVRRQGHEDKGDPGNESDYKVHFTPWPFGVAVTRRYTGEVLFNSTPPIEREIQGSSFNGLIFENQFLEISTQLAVSDEDDEPILYGLGERLGSARLRVDDKGDLYPMFARAPNASAPVHTRSGGDNLYGVHPFVLQLENGKSGNAHGIFMLSSNAMEVLARRTALTYRVTGGILDIFVFSGPKPHDVIEQYTDIVGRPAMPPYWALGYHVGRPGASVDKAMQVVTQLRTAGVPMDAYWQDSEYMADNGRVLLLDQSKFLHRETRGFIDDLHFHNQYYVCVQVPAITLHNDERSNHNDQGGEKGWDPITRGEELDVFVKGVNGERYAQKVFRSGWAVFVDFFHPEASQYWHEQLAKFHKYVMPFDGLWLDMNEPTSTCDCSLAAEDDICDHICTAHHQTGLFKDEDITQLEEVAVLSDVGFVRTRDINFPFDPYRQPYAPGQNEPGSGGHGNLNSATLPMAALHHASLHYNLHSLYGHAQARATFDALNSIIRKRSVLLSRSTFSGSGRYVGHWVGDDTKASWEQLRLSISGTLQMNLLGIPLTGPNVCGSNGQSSTELCVRWHQAASFLPLLRNHAKSGEGKQTPVDFDADALNILRSTLLRRYRYLPYMYTLFFEAHNSGGPVVRPLSFEFPGDKNVRDIEHQYLLGPALMISPVVHQGAISAEVYFPEGHWYDAHSGKLVLDPGAINSRRVSLLTPLPKLQVHLRGGYIVPTQQSVTTTTLSRRGSFTLLAALDSFEDNPSAFGEIYVDDGNSLSAVEDHRYSLVRFGVFQNSSDTIEFKNSVMFQGYTGPEMQADLSEIRVYGVRGDGFSANLSMKATLVTSSGEGPPQKHSIKADYFAQSDMLVLSRLDMTIGQEFHATVVAQPTEAGKKKRGGKPVGANTSGKSDVGENEGKRAKGMSTKKKFSITAIVGIVVGCVFLATIILAFLLRRRHQGYEEI</sequence>
<feature type="region of interest" description="Disordered" evidence="6">
    <location>
        <begin position="959"/>
        <end position="991"/>
    </location>
</feature>
<dbReference type="Gene3D" id="3.20.20.80">
    <property type="entry name" value="Glycosidases"/>
    <property type="match status" value="1"/>
</dbReference>
<comment type="similarity">
    <text evidence="1 5">Belongs to the glycosyl hydrolase 31 family.</text>
</comment>
<dbReference type="AlphaFoldDB" id="A0A225WDI9"/>
<feature type="domain" description="Glycoside hydrolase family 31 TIM barrel" evidence="8">
    <location>
        <begin position="289"/>
        <end position="704"/>
    </location>
</feature>
<dbReference type="GO" id="GO:0030246">
    <property type="term" value="F:carbohydrate binding"/>
    <property type="evidence" value="ECO:0007669"/>
    <property type="project" value="InterPro"/>
</dbReference>
<dbReference type="Proteomes" id="UP000198211">
    <property type="component" value="Unassembled WGS sequence"/>
</dbReference>
<dbReference type="InterPro" id="IPR017853">
    <property type="entry name" value="GH"/>
</dbReference>
<dbReference type="SUPFAM" id="SSF74650">
    <property type="entry name" value="Galactose mutarotase-like"/>
    <property type="match status" value="1"/>
</dbReference>
<keyword evidence="3" id="KW-0325">Glycoprotein</keyword>
<evidence type="ECO:0000256" key="2">
    <source>
        <dbReference type="ARBA" id="ARBA00022801"/>
    </source>
</evidence>
<dbReference type="GO" id="GO:0005975">
    <property type="term" value="P:carbohydrate metabolic process"/>
    <property type="evidence" value="ECO:0007669"/>
    <property type="project" value="InterPro"/>
</dbReference>
<evidence type="ECO:0000259" key="9">
    <source>
        <dbReference type="Pfam" id="PF21365"/>
    </source>
</evidence>
<dbReference type="InterPro" id="IPR000322">
    <property type="entry name" value="Glyco_hydro_31_TIM"/>
</dbReference>
<evidence type="ECO:0000256" key="6">
    <source>
        <dbReference type="SAM" id="MobiDB-lite"/>
    </source>
</evidence>
<protein>
    <submittedName>
        <fullName evidence="10">Lysosomal alpha-glucosidase</fullName>
    </submittedName>
</protein>
<dbReference type="SUPFAM" id="SSF51011">
    <property type="entry name" value="Glycosyl hydrolase domain"/>
    <property type="match status" value="1"/>
</dbReference>
<gene>
    <name evidence="10" type="ORF">PHMEG_00010882</name>
</gene>
<evidence type="ECO:0000313" key="11">
    <source>
        <dbReference type="Proteomes" id="UP000198211"/>
    </source>
</evidence>
<dbReference type="Pfam" id="PF01055">
    <property type="entry name" value="Glyco_hydro_31_2nd"/>
    <property type="match status" value="1"/>
</dbReference>
<evidence type="ECO:0000313" key="10">
    <source>
        <dbReference type="EMBL" id="OWZ15464.1"/>
    </source>
</evidence>
<dbReference type="OrthoDB" id="5839090at2759"/>
<keyword evidence="7" id="KW-0812">Transmembrane</keyword>
<dbReference type="SUPFAM" id="SSF51445">
    <property type="entry name" value="(Trans)glycosidases"/>
    <property type="match status" value="1"/>
</dbReference>
<evidence type="ECO:0000256" key="5">
    <source>
        <dbReference type="RuleBase" id="RU361185"/>
    </source>
</evidence>
<dbReference type="EMBL" id="NBNE01001117">
    <property type="protein sequence ID" value="OWZ15464.1"/>
    <property type="molecule type" value="Genomic_DNA"/>
</dbReference>